<keyword evidence="1" id="KW-1133">Transmembrane helix</keyword>
<gene>
    <name evidence="2" type="ORF">A2310_05280</name>
</gene>
<feature type="transmembrane region" description="Helical" evidence="1">
    <location>
        <begin position="177"/>
        <end position="197"/>
    </location>
</feature>
<feature type="transmembrane region" description="Helical" evidence="1">
    <location>
        <begin position="44"/>
        <end position="63"/>
    </location>
</feature>
<proteinExistence type="predicted"/>
<feature type="transmembrane region" description="Helical" evidence="1">
    <location>
        <begin position="209"/>
        <end position="228"/>
    </location>
</feature>
<organism evidence="2 3">
    <name type="scientific">candidate division WOR-1 bacterium RIFOXYB2_FULL_37_13</name>
    <dbReference type="NCBI Taxonomy" id="1802579"/>
    <lineage>
        <taxon>Bacteria</taxon>
        <taxon>Bacillati</taxon>
        <taxon>Saganbacteria</taxon>
    </lineage>
</organism>
<keyword evidence="1" id="KW-0472">Membrane</keyword>
<name>A0A1F4SSM8_UNCSA</name>
<dbReference type="AlphaFoldDB" id="A0A1F4SSM8"/>
<evidence type="ECO:0000313" key="2">
    <source>
        <dbReference type="EMBL" id="OGC23440.1"/>
    </source>
</evidence>
<dbReference type="Proteomes" id="UP000178417">
    <property type="component" value="Unassembled WGS sequence"/>
</dbReference>
<reference evidence="2 3" key="1">
    <citation type="journal article" date="2016" name="Nat. Commun.">
        <title>Thousands of microbial genomes shed light on interconnected biogeochemical processes in an aquifer system.</title>
        <authorList>
            <person name="Anantharaman K."/>
            <person name="Brown C.T."/>
            <person name="Hug L.A."/>
            <person name="Sharon I."/>
            <person name="Castelle C.J."/>
            <person name="Probst A.J."/>
            <person name="Thomas B.C."/>
            <person name="Singh A."/>
            <person name="Wilkins M.J."/>
            <person name="Karaoz U."/>
            <person name="Brodie E.L."/>
            <person name="Williams K.H."/>
            <person name="Hubbard S.S."/>
            <person name="Banfield J.F."/>
        </authorList>
    </citation>
    <scope>NUCLEOTIDE SEQUENCE [LARGE SCALE GENOMIC DNA]</scope>
</reference>
<evidence type="ECO:0000256" key="1">
    <source>
        <dbReference type="SAM" id="Phobius"/>
    </source>
</evidence>
<feature type="transmembrane region" description="Helical" evidence="1">
    <location>
        <begin position="16"/>
        <end position="38"/>
    </location>
</feature>
<keyword evidence="1" id="KW-0812">Transmembrane</keyword>
<protein>
    <submittedName>
        <fullName evidence="2">Uncharacterized protein</fullName>
    </submittedName>
</protein>
<dbReference type="EMBL" id="MEUB01000018">
    <property type="protein sequence ID" value="OGC23440.1"/>
    <property type="molecule type" value="Genomic_DNA"/>
</dbReference>
<accession>A0A1F4SSM8</accession>
<comment type="caution">
    <text evidence="2">The sequence shown here is derived from an EMBL/GenBank/DDBJ whole genome shotgun (WGS) entry which is preliminary data.</text>
</comment>
<evidence type="ECO:0000313" key="3">
    <source>
        <dbReference type="Proteomes" id="UP000178417"/>
    </source>
</evidence>
<sequence length="335" mass="38800">MFIIRQGNTHVTIKRSLFFANLSLILFAIGMLVSAIFMFKDGNYFFSVFFVLVSLVLVYSIFYKREEASSLEFDFLANRLIYHPFQENKTIAIPLSEVEFQTKEEIHTDRKMRKSFSISLSIKYSENGQQKALPVIDSTDYNEAITLIKHLNEFHKNGKIKLDKIGQLFASYNMPKFPAKTAIVLQGLWLIAFLFMIRKQHLPVPPFAVSLFLLLVFFVPTLILFFIYSSKKDKALLALYNKKIQENLYDEETSPPDQVAENLIKKISSFTEDEMLALVEYMVDLPKSQLVFKKEELSKIGYKNIGSKLFDDNKNIVLTAVQFGKIEHYLQEEIT</sequence>
<dbReference type="STRING" id="1802579.A2310_05280"/>